<protein>
    <recommendedName>
        <fullName evidence="3">Uncharacterized protein ycf35</fullName>
    </recommendedName>
</protein>
<name>A0A1Z1M9J2_9FLOR</name>
<proteinExistence type="inferred from homology"/>
<dbReference type="RefSeq" id="YP_009393852.1">
    <property type="nucleotide sequence ID" value="NC_035270.1"/>
</dbReference>
<dbReference type="EMBL" id="MF101423">
    <property type="protein sequence ID" value="ARW62414.1"/>
    <property type="molecule type" value="Genomic_DNA"/>
</dbReference>
<evidence type="ECO:0000256" key="4">
    <source>
        <dbReference type="ARBA" id="ARBA00022640"/>
    </source>
</evidence>
<keyword evidence="5" id="KW-0150">Chloroplast</keyword>
<dbReference type="GeneID" id="33355615"/>
<dbReference type="AlphaFoldDB" id="A0A1Z1M9J2"/>
<dbReference type="Pfam" id="PF06868">
    <property type="entry name" value="DUF1257"/>
    <property type="match status" value="1"/>
</dbReference>
<evidence type="ECO:0000313" key="5">
    <source>
        <dbReference type="EMBL" id="ARW62414.1"/>
    </source>
</evidence>
<evidence type="ECO:0000256" key="1">
    <source>
        <dbReference type="ARBA" id="ARBA00004474"/>
    </source>
</evidence>
<gene>
    <name evidence="5" type="primary">ycf35</name>
</gene>
<evidence type="ECO:0000256" key="2">
    <source>
        <dbReference type="ARBA" id="ARBA00009068"/>
    </source>
</evidence>
<geneLocation type="chloroplast" evidence="5"/>
<comment type="similarity">
    <text evidence="2">Belongs to the ycf35 family.</text>
</comment>
<keyword evidence="4 5" id="KW-0934">Plastid</keyword>
<accession>A0A1Z1M9J2</accession>
<comment type="subcellular location">
    <subcellularLocation>
        <location evidence="1">Plastid</location>
    </subcellularLocation>
</comment>
<evidence type="ECO:0000256" key="3">
    <source>
        <dbReference type="ARBA" id="ARBA00021585"/>
    </source>
</evidence>
<organism evidence="5">
    <name type="scientific">Polysiphonia sertularioides</name>
    <dbReference type="NCBI Taxonomy" id="945028"/>
    <lineage>
        <taxon>Eukaryota</taxon>
        <taxon>Rhodophyta</taxon>
        <taxon>Florideophyceae</taxon>
        <taxon>Rhodymeniophycidae</taxon>
        <taxon>Ceramiales</taxon>
        <taxon>Rhodomelaceae</taxon>
        <taxon>Polysiphonioideae</taxon>
        <taxon>Polysiphonia</taxon>
    </lineage>
</organism>
<reference evidence="5" key="1">
    <citation type="journal article" date="2017" name="J. Phycol.">
        <title>Analysis of chloroplast genomes and a supermatrix inform reclassification of the Rhodomelaceae (Rhodophyta).</title>
        <authorList>
            <person name="Diaz-Tapia P."/>
            <person name="Maggs C.A."/>
            <person name="West J.A."/>
            <person name="Verbruggen H."/>
        </authorList>
    </citation>
    <scope>NUCLEOTIDE SEQUENCE</scope>
    <source>
        <strain evidence="5">PD0863</strain>
    </source>
</reference>
<dbReference type="InterPro" id="IPR009666">
    <property type="entry name" value="Uncharacterised_Ycf35"/>
</dbReference>
<dbReference type="PANTHER" id="PTHR39638">
    <property type="entry name" value="YCF35"/>
    <property type="match status" value="1"/>
</dbReference>
<dbReference type="GO" id="GO:0009536">
    <property type="term" value="C:plastid"/>
    <property type="evidence" value="ECO:0007669"/>
    <property type="project" value="UniProtKB-SubCell"/>
</dbReference>
<dbReference type="PANTHER" id="PTHR39638:SF2">
    <property type="entry name" value="YCF35"/>
    <property type="match status" value="1"/>
</dbReference>
<sequence>MSHFSKIRTNIIDLEILKKTVKDLGFSYSTIGPSNEFFEDSVCLFVYNEDTSSDLLPVFHFEWNGFHYSIVADLGLWNLDIDFEYFMECLLQKYAYNTVISQGLAHGFCCVSEKIVSDGSVALTLQRF</sequence>